<sequence length="133" mass="14928">MSTSNGPRIGQPKTVGAVIIGSTEYTVEIAKTDDERKRGLSGRDSLEAGYGMLFVFPKPDYYSFWMKDTKMPLDILWIHDEHIVDIKVDAEPSSSSQPPTFSPREAAEYVLEINGKDSEVYGFKVGDSVRMRF</sequence>
<evidence type="ECO:0000313" key="2">
    <source>
        <dbReference type="Proteomes" id="UP000178377"/>
    </source>
</evidence>
<dbReference type="PANTHER" id="PTHR37953">
    <property type="entry name" value="UPF0127 PROTEIN MJ1496"/>
    <property type="match status" value="1"/>
</dbReference>
<dbReference type="InterPro" id="IPR038695">
    <property type="entry name" value="Saro_0823-like_sf"/>
</dbReference>
<comment type="caution">
    <text evidence="1">The sequence shown here is derived from an EMBL/GenBank/DDBJ whole genome shotgun (WGS) entry which is preliminary data.</text>
</comment>
<dbReference type="Pfam" id="PF02643">
    <property type="entry name" value="DUF192"/>
    <property type="match status" value="1"/>
</dbReference>
<dbReference type="PANTHER" id="PTHR37953:SF1">
    <property type="entry name" value="UPF0127 PROTEIN MJ1496"/>
    <property type="match status" value="1"/>
</dbReference>
<dbReference type="AlphaFoldDB" id="A0A1F5PHJ8"/>
<proteinExistence type="predicted"/>
<reference evidence="1 2" key="1">
    <citation type="journal article" date="2016" name="Nat. Commun.">
        <title>Thousands of microbial genomes shed light on interconnected biogeochemical processes in an aquifer system.</title>
        <authorList>
            <person name="Anantharaman K."/>
            <person name="Brown C.T."/>
            <person name="Hug L.A."/>
            <person name="Sharon I."/>
            <person name="Castelle C.J."/>
            <person name="Probst A.J."/>
            <person name="Thomas B.C."/>
            <person name="Singh A."/>
            <person name="Wilkins M.J."/>
            <person name="Karaoz U."/>
            <person name="Brodie E.L."/>
            <person name="Williams K.H."/>
            <person name="Hubbard S.S."/>
            <person name="Banfield J.F."/>
        </authorList>
    </citation>
    <scope>NUCLEOTIDE SEQUENCE [LARGE SCALE GENOMIC DNA]</scope>
</reference>
<gene>
    <name evidence="1" type="ORF">A2722_01370</name>
</gene>
<protein>
    <recommendedName>
        <fullName evidence="3">DUF192 domain-containing protein</fullName>
    </recommendedName>
</protein>
<dbReference type="InterPro" id="IPR003795">
    <property type="entry name" value="DUF192"/>
</dbReference>
<evidence type="ECO:0008006" key="3">
    <source>
        <dbReference type="Google" id="ProtNLM"/>
    </source>
</evidence>
<organism evidence="1 2">
    <name type="scientific">Candidatus Doudnabacteria bacterium RIFCSPHIGHO2_01_FULL_50_11</name>
    <dbReference type="NCBI Taxonomy" id="1817828"/>
    <lineage>
        <taxon>Bacteria</taxon>
        <taxon>Candidatus Doudnaibacteriota</taxon>
    </lineage>
</organism>
<dbReference type="Gene3D" id="2.60.120.1140">
    <property type="entry name" value="Protein of unknown function DUF192"/>
    <property type="match status" value="1"/>
</dbReference>
<dbReference type="Proteomes" id="UP000178377">
    <property type="component" value="Unassembled WGS sequence"/>
</dbReference>
<dbReference type="EMBL" id="MFEO01000024">
    <property type="protein sequence ID" value="OGE89284.1"/>
    <property type="molecule type" value="Genomic_DNA"/>
</dbReference>
<evidence type="ECO:0000313" key="1">
    <source>
        <dbReference type="EMBL" id="OGE89284.1"/>
    </source>
</evidence>
<name>A0A1F5PHJ8_9BACT</name>
<accession>A0A1F5PHJ8</accession>
<dbReference type="STRING" id="1817828.A2722_01370"/>